<dbReference type="GO" id="GO:0019028">
    <property type="term" value="C:viral capsid"/>
    <property type="evidence" value="ECO:0007669"/>
    <property type="project" value="UniProtKB-UniRule"/>
</dbReference>
<evidence type="ECO:0000256" key="12">
    <source>
        <dbReference type="ARBA" id="ARBA00023125"/>
    </source>
</evidence>
<dbReference type="GO" id="GO:0046718">
    <property type="term" value="P:symbiont entry into host cell"/>
    <property type="evidence" value="ECO:0007669"/>
    <property type="project" value="UniProtKB-KW"/>
</dbReference>
<protein>
    <recommendedName>
        <fullName evidence="15">Minor capsid protein L2</fullName>
    </recommendedName>
</protein>
<keyword evidence="7 15" id="KW-0946">Virion</keyword>
<dbReference type="GO" id="GO:0042025">
    <property type="term" value="C:host cell nucleus"/>
    <property type="evidence" value="ECO:0007669"/>
    <property type="project" value="UniProtKB-SubCell"/>
</dbReference>
<keyword evidence="3 15" id="KW-0167">Capsid protein</keyword>
<comment type="caution">
    <text evidence="15">Lacks conserved residue(s) required for the propagation of feature annotation.</text>
</comment>
<comment type="subcellular location">
    <subcellularLocation>
        <location evidence="15">Virion</location>
    </subcellularLocation>
    <subcellularLocation>
        <location evidence="15">Host nucleus</location>
    </subcellularLocation>
</comment>
<evidence type="ECO:0000256" key="4">
    <source>
        <dbReference type="ARBA" id="ARBA00022562"/>
    </source>
</evidence>
<evidence type="ECO:0000256" key="3">
    <source>
        <dbReference type="ARBA" id="ARBA00022561"/>
    </source>
</evidence>
<keyword evidence="12 15" id="KW-0238">DNA-binding</keyword>
<evidence type="ECO:0000256" key="2">
    <source>
        <dbReference type="ARBA" id="ARBA00022553"/>
    </source>
</evidence>
<dbReference type="Pfam" id="PF00513">
    <property type="entry name" value="Late_protein_L2"/>
    <property type="match status" value="1"/>
</dbReference>
<gene>
    <name evidence="15 16" type="primary">L2</name>
</gene>
<dbReference type="GO" id="GO:0043657">
    <property type="term" value="C:host cell"/>
    <property type="evidence" value="ECO:0007669"/>
    <property type="project" value="GOC"/>
</dbReference>
<comment type="similarity">
    <text evidence="15">Belongs to the papillomaviridae L2 protein family.</text>
</comment>
<dbReference type="GO" id="GO:0075732">
    <property type="term" value="P:viral penetration into host nucleus"/>
    <property type="evidence" value="ECO:0007669"/>
    <property type="project" value="UniProtKB-KW"/>
</dbReference>
<name>A0A1I9KHZ6_9PAPI</name>
<evidence type="ECO:0000256" key="6">
    <source>
        <dbReference type="ARBA" id="ARBA00022812"/>
    </source>
</evidence>
<keyword evidence="14 15" id="KW-1160">Virus entry into host cell</keyword>
<keyword evidence="17" id="KW-1185">Reference proteome</keyword>
<evidence type="ECO:0000256" key="10">
    <source>
        <dbReference type="ARBA" id="ARBA00023046"/>
    </source>
</evidence>
<dbReference type="Proteomes" id="UP000241004">
    <property type="component" value="Segment"/>
</dbReference>
<evidence type="ECO:0000256" key="11">
    <source>
        <dbReference type="ARBA" id="ARBA00023120"/>
    </source>
</evidence>
<comment type="PTM">
    <text evidence="15">Highly phosphorylated.</text>
</comment>
<dbReference type="GO" id="GO:0003677">
    <property type="term" value="F:DNA binding"/>
    <property type="evidence" value="ECO:0007669"/>
    <property type="project" value="UniProtKB-UniRule"/>
</dbReference>
<evidence type="ECO:0000256" key="14">
    <source>
        <dbReference type="ARBA" id="ARBA00023296"/>
    </source>
</evidence>
<keyword evidence="1 15" id="KW-1163">Viral penetration into host nucleus</keyword>
<dbReference type="RefSeq" id="YP_009508776.1">
    <property type="nucleotide sequence ID" value="NC_039042.1"/>
</dbReference>
<evidence type="ECO:0000313" key="17">
    <source>
        <dbReference type="Proteomes" id="UP000241004"/>
    </source>
</evidence>
<comment type="subunit">
    <text evidence="15">Interacts with major capsid protein L1. Interacts with E2; this interaction inhibits E2 transcriptional activity but not the DNA replication function E2. Interacts with host HSPA8; this interaction is required for L2 nuclear translocation. Interacts with host importins KPNB2 and KPNB3. Forms a complex with importin alpha2-beta1 heterodimers via interaction with the importin alpha2 adapter. Interacts with host DYNLT1; this interaction is essential for virus intracellular transport during entry. Interacts (via C-terminus) with host retromer subunits VPS35 AND VPS29.</text>
</comment>
<dbReference type="HAMAP" id="MF_04003">
    <property type="entry name" value="PPV_L2"/>
    <property type="match status" value="1"/>
</dbReference>
<proteinExistence type="inferred from homology"/>
<sequence length="514" mass="56501">MVKAPVRRKRASADDLYRSCRLGGDCIPDVVNKQEQNTLADRLLKWFSSFLYFGTLGIGTGKGTGGQGGYTRLGGGVTGGRGPNVARPNVIVDALGPSITPIDPVNPDSAIIPLLEDTGSTSIGGGEVEVIAEVHPPPTNGGGPVLIDQPGEPPVLEVTPEPHPTPRTRTTVSRHNNPAFNAFVSSTQLPAETSATDNIYILHGFGGEIVGGETSGEFEEIPLTEFNTSSTEPKTSTPNTSFRQILNKFERRLYNRKLVQQVKITDRRFLTQPSQLVQWEFDNPAYDDTVSLLFEQEVSNVQAAPAEEFTDVIRLSKPILSEREGYVRVSRLGKKGTIKTRSGIQIGGHMHYYTDLSSINPTEDVEMQILGQHSNESAIVQPLAESTLINSDFDLAVVFGPEEEPLIPDTDLFSEDTLLDDYEEDFARSRLEVTGGRNSRILTISDSLPPGSAKLFVEDIGSIVTHRDKDPRQPDIIYPDVYPPVIIDFGTSGATFYLHPSLFLRRKRRKRRFL</sequence>
<dbReference type="KEGG" id="vg:37620272"/>
<keyword evidence="11 15" id="KW-1176">Cytoplasmic inwards viral transport</keyword>
<comment type="function">
    <text evidence="15">Minor protein of the capsid that localizes along the inner surface of the virion, within the central cavities beneath the L1 pentamers. Plays a role in capsid stabilization through interaction with the major capsid protein L1. Once the virion enters the host cell, L2 escorts the genomic DNA into the nucleus by promoting escape from the endosomal compartments and traffic through the host Golgi network. Mechanistically, the C-terminus of L2 possesses a cell-penetrating peptide that protudes from the host endosome, interacts with host cytoplasmic retromer cargo and thereby mediates the capsid delivery to the host trans-Golgi network. Plays a role through its interaction with host dynein in the intracellular microtubule-dependent transport of viral capsid toward the nucleus. Mediates the viral genome import into the nucleus through binding to host importins. Once within the nucleus, L2 localizes viral genomes to host PML bodies in order to activate early gene expression for establishment of infection. Later on, promotes late gene expression by interacting with the viral E2 protein and by inhibiting its transcriptional activation functions. During virion assembly, encapsidates the genome by direct interaction with the viral DNA.</text>
</comment>
<keyword evidence="9 15" id="KW-1177">Microtubular inwards viral transport</keyword>
<feature type="disulfide bond" evidence="15">
    <location>
        <begin position="20"/>
        <end position="26"/>
    </location>
</feature>
<organism evidence="16 17">
    <name type="scientific">Cervus elaphus papillomavirus 2</name>
    <dbReference type="NCBI Taxonomy" id="1747359"/>
    <lineage>
        <taxon>Viruses</taxon>
        <taxon>Monodnaviria</taxon>
        <taxon>Shotokuvirae</taxon>
        <taxon>Cossaviricota</taxon>
        <taxon>Papovaviricetes</taxon>
        <taxon>Zurhausenvirales</taxon>
        <taxon>Papillomaviridae</taxon>
        <taxon>Firstpapillomavirinae</taxon>
        <taxon>Xipapillomavirus</taxon>
        <taxon>Xipapillomavirus 5</taxon>
    </lineage>
</organism>
<accession>A0A1I9KHZ6</accession>
<keyword evidence="2 15" id="KW-0597">Phosphoprotein</keyword>
<keyword evidence="10" id="KW-1039">Host endosome</keyword>
<keyword evidence="13 15" id="KW-1015">Disulfide bond</keyword>
<reference evidence="16 17" key="1">
    <citation type="submission" date="2015-10" db="EMBL/GenBank/DDBJ databases">
        <title>Exploring papillomavirus diversity in european mammals.</title>
        <authorList>
            <person name="Mengual-Chulia B."/>
            <person name="Gottschling M."/>
            <person name="Weps P."/>
            <person name="Bravo I.G."/>
        </authorList>
    </citation>
    <scope>NUCLEOTIDE SEQUENCE [LARGE SCALE GENOMIC DNA]</scope>
    <source>
        <strain evidence="16">S129/08.1</strain>
    </source>
</reference>
<dbReference type="InterPro" id="IPR000784">
    <property type="entry name" value="Late_L2"/>
</dbReference>
<dbReference type="GO" id="GO:0005198">
    <property type="term" value="F:structural molecule activity"/>
    <property type="evidence" value="ECO:0007669"/>
    <property type="project" value="UniProtKB-UniRule"/>
</dbReference>
<keyword evidence="4 15" id="KW-1048">Host nucleus</keyword>
<evidence type="ECO:0000256" key="5">
    <source>
        <dbReference type="ARBA" id="ARBA00022581"/>
    </source>
</evidence>
<evidence type="ECO:0000256" key="15">
    <source>
        <dbReference type="HAMAP-Rule" id="MF_04003"/>
    </source>
</evidence>
<keyword evidence="8 15" id="KW-0426">Late protein</keyword>
<dbReference type="EMBL" id="KT932712">
    <property type="protein sequence ID" value="ALP46949.1"/>
    <property type="molecule type" value="Genomic_DNA"/>
</dbReference>
<evidence type="ECO:0000313" key="16">
    <source>
        <dbReference type="EMBL" id="ALP46949.1"/>
    </source>
</evidence>
<dbReference type="GO" id="GO:0075521">
    <property type="term" value="P:microtubule-dependent intracellular transport of viral material towards nucleus"/>
    <property type="evidence" value="ECO:0007669"/>
    <property type="project" value="UniProtKB-UniRule"/>
</dbReference>
<evidence type="ECO:0000256" key="13">
    <source>
        <dbReference type="ARBA" id="ARBA00023157"/>
    </source>
</evidence>
<dbReference type="OrthoDB" id="8047at10239"/>
<dbReference type="GeneID" id="37620272"/>
<evidence type="ECO:0000256" key="8">
    <source>
        <dbReference type="ARBA" id="ARBA00022921"/>
    </source>
</evidence>
<evidence type="ECO:0000256" key="7">
    <source>
        <dbReference type="ARBA" id="ARBA00022844"/>
    </source>
</evidence>
<evidence type="ECO:0000256" key="1">
    <source>
        <dbReference type="ARBA" id="ARBA00022524"/>
    </source>
</evidence>
<evidence type="ECO:0000256" key="9">
    <source>
        <dbReference type="ARBA" id="ARBA00022952"/>
    </source>
</evidence>
<keyword evidence="6" id="KW-1040">Host Golgi apparatus</keyword>
<keyword evidence="5 15" id="KW-0945">Host-virus interaction</keyword>